<comment type="caution">
    <text evidence="1">The sequence shown here is derived from an EMBL/GenBank/DDBJ whole genome shotgun (WGS) entry which is preliminary data.</text>
</comment>
<evidence type="ECO:0000313" key="1">
    <source>
        <dbReference type="EMBL" id="MDF3843368.1"/>
    </source>
</evidence>
<sequence>MLAYLFDTAGLFIGVTEADESPLEPGIFLLPARSTLIAPQESFPDGQWPRFNGLEWELVNRPSPAPTQDALTRLADFLAQNPDVEELLAK</sequence>
<dbReference type="Proteomes" id="UP001220662">
    <property type="component" value="Unassembled WGS sequence"/>
</dbReference>
<reference evidence="1" key="1">
    <citation type="submission" date="2023-03" db="EMBL/GenBank/DDBJ databases">
        <title>Draft assemblies of triclosan tolerant bacteria isolated from returned activated sludge.</title>
        <authorList>
            <person name="Van Hamelsveld S."/>
        </authorList>
    </citation>
    <scope>NUCLEOTIDE SEQUENCE</scope>
    <source>
        <strain evidence="1">GW210015_S63</strain>
    </source>
</reference>
<name>A0AAW6P765_9PSED</name>
<evidence type="ECO:0000313" key="2">
    <source>
        <dbReference type="Proteomes" id="UP001220662"/>
    </source>
</evidence>
<dbReference type="AlphaFoldDB" id="A0AAW6P765"/>
<dbReference type="RefSeq" id="WP_058487610.1">
    <property type="nucleotide sequence ID" value="NZ_JARJLR010000270.1"/>
</dbReference>
<accession>A0AAW6P765</accession>
<protein>
    <submittedName>
        <fullName evidence="1">Phage tail protein</fullName>
    </submittedName>
</protein>
<proteinExistence type="predicted"/>
<gene>
    <name evidence="1" type="ORF">P3W55_16770</name>
</gene>
<dbReference type="EMBL" id="JARJLR010000270">
    <property type="protein sequence ID" value="MDF3843368.1"/>
    <property type="molecule type" value="Genomic_DNA"/>
</dbReference>
<organism evidence="1 2">
    <name type="scientific">Pseudomonas citronellolis</name>
    <dbReference type="NCBI Taxonomy" id="53408"/>
    <lineage>
        <taxon>Bacteria</taxon>
        <taxon>Pseudomonadati</taxon>
        <taxon>Pseudomonadota</taxon>
        <taxon>Gammaproteobacteria</taxon>
        <taxon>Pseudomonadales</taxon>
        <taxon>Pseudomonadaceae</taxon>
        <taxon>Pseudomonas</taxon>
    </lineage>
</organism>